<dbReference type="EMBL" id="UYYG01001189">
    <property type="protein sequence ID" value="VDN59765.1"/>
    <property type="molecule type" value="Genomic_DNA"/>
</dbReference>
<feature type="domain" description="GCVT N-terminal" evidence="5">
    <location>
        <begin position="16"/>
        <end position="72"/>
    </location>
</feature>
<name>A0A0N4UGS7_DRAME</name>
<organism evidence="8 10">
    <name type="scientific">Dracunculus medinensis</name>
    <name type="common">Guinea worm</name>
    <dbReference type="NCBI Taxonomy" id="318479"/>
    <lineage>
        <taxon>Eukaryota</taxon>
        <taxon>Metazoa</taxon>
        <taxon>Ecdysozoa</taxon>
        <taxon>Nematoda</taxon>
        <taxon>Chromadorea</taxon>
        <taxon>Rhabditida</taxon>
        <taxon>Spirurina</taxon>
        <taxon>Dracunculoidea</taxon>
        <taxon>Dracunculidae</taxon>
        <taxon>Dracunculus</taxon>
    </lineage>
</organism>
<accession>A0A0N4UGS7</accession>
<dbReference type="Pfam" id="PF25455">
    <property type="entry name" value="Beta-barrel_CAF17_C"/>
    <property type="match status" value="1"/>
</dbReference>
<dbReference type="Gene3D" id="3.30.1360.120">
    <property type="entry name" value="Probable tRNA modification gtpase trme, domain 1"/>
    <property type="match status" value="1"/>
</dbReference>
<dbReference type="OrthoDB" id="191995at2759"/>
<keyword evidence="4" id="KW-0732">Signal</keyword>
<dbReference type="PANTHER" id="PTHR22602:SF0">
    <property type="entry name" value="TRANSFERASE CAF17, MITOCHONDRIAL-RELATED"/>
    <property type="match status" value="1"/>
</dbReference>
<dbReference type="InterPro" id="IPR027266">
    <property type="entry name" value="TrmE/GcvT-like"/>
</dbReference>
<dbReference type="SUPFAM" id="SSF103025">
    <property type="entry name" value="Folate-binding domain"/>
    <property type="match status" value="1"/>
</dbReference>
<evidence type="ECO:0000256" key="4">
    <source>
        <dbReference type="SAM" id="SignalP"/>
    </source>
</evidence>
<evidence type="ECO:0000256" key="2">
    <source>
        <dbReference type="ARBA" id="ARBA00022946"/>
    </source>
</evidence>
<dbReference type="InterPro" id="IPR006222">
    <property type="entry name" value="GCVT_N"/>
</dbReference>
<dbReference type="PANTHER" id="PTHR22602">
    <property type="entry name" value="TRANSFERASE CAF17, MITOCHONDRIAL-RELATED"/>
    <property type="match status" value="1"/>
</dbReference>
<dbReference type="Gene3D" id="2.40.30.160">
    <property type="match status" value="1"/>
</dbReference>
<evidence type="ECO:0000256" key="3">
    <source>
        <dbReference type="ARBA" id="ARBA00023128"/>
    </source>
</evidence>
<dbReference type="GO" id="GO:0016226">
    <property type="term" value="P:iron-sulfur cluster assembly"/>
    <property type="evidence" value="ECO:0007669"/>
    <property type="project" value="TreeGrafter"/>
</dbReference>
<feature type="signal peptide" evidence="4">
    <location>
        <begin position="1"/>
        <end position="17"/>
    </location>
</feature>
<dbReference type="InterPro" id="IPR057460">
    <property type="entry name" value="CAF17_C"/>
</dbReference>
<protein>
    <submittedName>
        <fullName evidence="10">GCV_T domain-containing protein</fullName>
    </submittedName>
</protein>
<dbReference type="Proteomes" id="UP000038040">
    <property type="component" value="Unplaced"/>
</dbReference>
<dbReference type="WBParaSite" id="DME_0000671201-mRNA-1">
    <property type="protein sequence ID" value="DME_0000671201-mRNA-1"/>
    <property type="gene ID" value="DME_0000671201"/>
</dbReference>
<comment type="subcellular location">
    <subcellularLocation>
        <location evidence="1">Mitochondrion</location>
    </subcellularLocation>
</comment>
<sequence>MLRKGMLIHLLNRSVLSVRGVDAAAFLQATTTNDINLLKANEALYSLLLNSRGRIVHDMIIYKQDANGCFFIECDASHCGKLQNIFNMYKMHKSVIIEKSILKVFYSDSIHTGSVKDPRVASFGNRVLSENVPDGTLSDMMNYQEKRFDYGIVEGVAETSGEIPFTNKGCYIGQELTNRSMTVLEIRKRVFPFTCSDMVSGTVLNERSETVGRIIACNGRKGLALVNLKKGSTNSFQTSKGSIALCVPHWWPYNLSRKCMIK</sequence>
<dbReference type="AlphaFoldDB" id="A0A0N4UGS7"/>
<proteinExistence type="predicted"/>
<evidence type="ECO:0000313" key="7">
    <source>
        <dbReference type="EMBL" id="VDN59765.1"/>
    </source>
</evidence>
<dbReference type="InterPro" id="IPR045179">
    <property type="entry name" value="YgfZ/GcvT"/>
</dbReference>
<reference evidence="10" key="1">
    <citation type="submission" date="2016-04" db="UniProtKB">
        <authorList>
            <consortium name="WormBaseParasite"/>
        </authorList>
    </citation>
    <scope>IDENTIFICATION</scope>
</reference>
<feature type="chain" id="PRO_5033720416" evidence="4">
    <location>
        <begin position="18"/>
        <end position="262"/>
    </location>
</feature>
<evidence type="ECO:0000313" key="10">
    <source>
        <dbReference type="WBParaSite" id="DME_0000671201-mRNA-1"/>
    </source>
</evidence>
<keyword evidence="9" id="KW-1185">Reference proteome</keyword>
<evidence type="ECO:0000313" key="8">
    <source>
        <dbReference type="Proteomes" id="UP000038040"/>
    </source>
</evidence>
<reference evidence="7 9" key="2">
    <citation type="submission" date="2018-11" db="EMBL/GenBank/DDBJ databases">
        <authorList>
            <consortium name="Pathogen Informatics"/>
        </authorList>
    </citation>
    <scope>NUCLEOTIDE SEQUENCE [LARGE SCALE GENOMIC DNA]</scope>
</reference>
<dbReference type="STRING" id="318479.A0A0N4UGS7"/>
<evidence type="ECO:0000259" key="6">
    <source>
        <dbReference type="Pfam" id="PF25455"/>
    </source>
</evidence>
<dbReference type="Pfam" id="PF01571">
    <property type="entry name" value="GCV_T"/>
    <property type="match status" value="1"/>
</dbReference>
<feature type="domain" description="CAF17 C-terminal" evidence="6">
    <location>
        <begin position="187"/>
        <end position="253"/>
    </location>
</feature>
<keyword evidence="3" id="KW-0496">Mitochondrion</keyword>
<gene>
    <name evidence="7" type="ORF">DME_LOCUS9738</name>
</gene>
<evidence type="ECO:0000259" key="5">
    <source>
        <dbReference type="Pfam" id="PF01571"/>
    </source>
</evidence>
<keyword evidence="2" id="KW-0809">Transit peptide</keyword>
<evidence type="ECO:0000313" key="9">
    <source>
        <dbReference type="Proteomes" id="UP000274756"/>
    </source>
</evidence>
<evidence type="ECO:0000256" key="1">
    <source>
        <dbReference type="ARBA" id="ARBA00004173"/>
    </source>
</evidence>
<dbReference type="GO" id="GO:0005759">
    <property type="term" value="C:mitochondrial matrix"/>
    <property type="evidence" value="ECO:0007669"/>
    <property type="project" value="TreeGrafter"/>
</dbReference>
<dbReference type="Proteomes" id="UP000274756">
    <property type="component" value="Unassembled WGS sequence"/>
</dbReference>